<dbReference type="RefSeq" id="WP_066858261.1">
    <property type="nucleotide sequence ID" value="NZ_JXMS01000034.1"/>
</dbReference>
<gene>
    <name evidence="4" type="ORF">SP90_15225</name>
</gene>
<proteinExistence type="predicted"/>
<dbReference type="PROSITE" id="PS50055">
    <property type="entry name" value="TYR_PHOSPHATASE_PTP"/>
    <property type="match status" value="1"/>
</dbReference>
<protein>
    <recommendedName>
        <fullName evidence="6">Protein tyrosine phosphatase</fullName>
    </recommendedName>
</protein>
<dbReference type="Gene3D" id="3.90.190.10">
    <property type="entry name" value="Protein tyrosine phosphatase superfamily"/>
    <property type="match status" value="1"/>
</dbReference>
<dbReference type="InterPro" id="IPR016130">
    <property type="entry name" value="Tyr_Pase_AS"/>
</dbReference>
<evidence type="ECO:0008006" key="6">
    <source>
        <dbReference type="Google" id="ProtNLM"/>
    </source>
</evidence>
<dbReference type="InterPro" id="IPR000242">
    <property type="entry name" value="PTP_cat"/>
</dbReference>
<dbReference type="PROSITE" id="PS50056">
    <property type="entry name" value="TYR_PHOSPHATASE_2"/>
    <property type="match status" value="1"/>
</dbReference>
<dbReference type="SMART" id="SM00194">
    <property type="entry name" value="PTPc"/>
    <property type="match status" value="1"/>
</dbReference>
<dbReference type="PRINTS" id="PR00700">
    <property type="entry name" value="PRTYPHPHTASE"/>
</dbReference>
<dbReference type="PROSITE" id="PS00383">
    <property type="entry name" value="TYR_PHOSPHATASE_1"/>
    <property type="match status" value="1"/>
</dbReference>
<keyword evidence="5" id="KW-1185">Reference proteome</keyword>
<reference evidence="4 5" key="1">
    <citation type="submission" date="2015-01" db="EMBL/GenBank/DDBJ databases">
        <title>Desulfovibrio sp. JC271 draft genome sequence.</title>
        <authorList>
            <person name="Shivani Y."/>
            <person name="Subhash Y."/>
            <person name="Sasikala C."/>
            <person name="Ramana C.V."/>
        </authorList>
    </citation>
    <scope>NUCLEOTIDE SEQUENCE [LARGE SCALE GENOMIC DNA]</scope>
    <source>
        <strain evidence="4 5">JC271</strain>
    </source>
</reference>
<dbReference type="Proteomes" id="UP000091979">
    <property type="component" value="Unassembled WGS sequence"/>
</dbReference>
<dbReference type="InterPro" id="IPR050348">
    <property type="entry name" value="Protein-Tyr_Phosphatase"/>
</dbReference>
<dbReference type="Pfam" id="PF00102">
    <property type="entry name" value="Y_phosphatase"/>
    <property type="match status" value="1"/>
</dbReference>
<dbReference type="PANTHER" id="PTHR19134">
    <property type="entry name" value="RECEPTOR-TYPE TYROSINE-PROTEIN PHOSPHATASE"/>
    <property type="match status" value="1"/>
</dbReference>
<dbReference type="PANTHER" id="PTHR19134:SF449">
    <property type="entry name" value="TYROSINE-PROTEIN PHOSPHATASE 1"/>
    <property type="match status" value="1"/>
</dbReference>
<dbReference type="AlphaFoldDB" id="A0A1B7X9A9"/>
<dbReference type="SUPFAM" id="SSF52799">
    <property type="entry name" value="(Phosphotyrosine protein) phosphatases II"/>
    <property type="match status" value="1"/>
</dbReference>
<dbReference type="EMBL" id="JXMS01000034">
    <property type="protein sequence ID" value="OBQ45965.1"/>
    <property type="molecule type" value="Genomic_DNA"/>
</dbReference>
<dbReference type="PATRIC" id="fig|1560234.3.peg.2328"/>
<dbReference type="InterPro" id="IPR003595">
    <property type="entry name" value="Tyr_Pase_cat"/>
</dbReference>
<dbReference type="InterPro" id="IPR000387">
    <property type="entry name" value="Tyr_Pase_dom"/>
</dbReference>
<dbReference type="SMART" id="SM00404">
    <property type="entry name" value="PTPc_motif"/>
    <property type="match status" value="1"/>
</dbReference>
<organism evidence="4 5">
    <name type="scientific">Halodesulfovibrio spirochaetisodalis</name>
    <dbReference type="NCBI Taxonomy" id="1560234"/>
    <lineage>
        <taxon>Bacteria</taxon>
        <taxon>Pseudomonadati</taxon>
        <taxon>Thermodesulfobacteriota</taxon>
        <taxon>Desulfovibrionia</taxon>
        <taxon>Desulfovibrionales</taxon>
        <taxon>Desulfovibrionaceae</taxon>
        <taxon>Halodesulfovibrio</taxon>
    </lineage>
</organism>
<evidence type="ECO:0000259" key="3">
    <source>
        <dbReference type="PROSITE" id="PS50056"/>
    </source>
</evidence>
<dbReference type="GO" id="GO:0004725">
    <property type="term" value="F:protein tyrosine phosphatase activity"/>
    <property type="evidence" value="ECO:0007669"/>
    <property type="project" value="InterPro"/>
</dbReference>
<feature type="domain" description="Tyrosine-protein phosphatase" evidence="2">
    <location>
        <begin position="205"/>
        <end position="426"/>
    </location>
</feature>
<dbReference type="STRING" id="1560234.SP90_15225"/>
<dbReference type="InterPro" id="IPR029021">
    <property type="entry name" value="Prot-tyrosine_phosphatase-like"/>
</dbReference>
<evidence type="ECO:0000313" key="4">
    <source>
        <dbReference type="EMBL" id="OBQ45965.1"/>
    </source>
</evidence>
<sequence length="429" mass="46724">MPISNNFQAQVQAQVNLGRGDEIGRLSAGDKQEVKGTSEAKGNLKQKLFGRNQLSSKTTDTQKAFADKVVSELNGKVIDTGDLKSYFDNLKLGSDGSLKGITDNLLTHNQALELLAAAKERPSLTQPERPPKPAAMTGEKMRTGAQPSVTEDTIAMIGDEGRAKDFHPQMAKALKERLGDGHGALVLQTTSQYYNNSDEMKAVCRFKDLKPPKETLVNTSKLINANYVTLGGKEYGIATQAPKVETQEAFWTMVSEAKVTTILDLTRRDDIQKHHIPKYRPHGEQLFGDVEVAATSRKRDGVMNVTNMEVSGQTGMHDVKALHFPDWPDHGVVKMDTFKEILSTVKNATQNNPGNLAIHCTAGVGRTGTIFAGLALSDMAASGELTRDNVDEKLLDVIVQGRQSRGQFFVQTHSQAALLLEYAHGLVGA</sequence>
<feature type="region of interest" description="Disordered" evidence="1">
    <location>
        <begin position="121"/>
        <end position="147"/>
    </location>
</feature>
<dbReference type="CDD" id="cd00047">
    <property type="entry name" value="PTPc"/>
    <property type="match status" value="1"/>
</dbReference>
<evidence type="ECO:0000313" key="5">
    <source>
        <dbReference type="Proteomes" id="UP000091979"/>
    </source>
</evidence>
<feature type="domain" description="Tyrosine specific protein phosphatases" evidence="3">
    <location>
        <begin position="336"/>
        <end position="405"/>
    </location>
</feature>
<comment type="caution">
    <text evidence="4">The sequence shown here is derived from an EMBL/GenBank/DDBJ whole genome shotgun (WGS) entry which is preliminary data.</text>
</comment>
<evidence type="ECO:0000259" key="2">
    <source>
        <dbReference type="PROSITE" id="PS50055"/>
    </source>
</evidence>
<evidence type="ECO:0000256" key="1">
    <source>
        <dbReference type="SAM" id="MobiDB-lite"/>
    </source>
</evidence>
<name>A0A1B7X9A9_9BACT</name>
<accession>A0A1B7X9A9</accession>